<accession>A0A0J9UWR5</accession>
<evidence type="ECO:0000313" key="2">
    <source>
        <dbReference type="EMBL" id="KNB03600.1"/>
    </source>
</evidence>
<dbReference type="AlphaFoldDB" id="A0A0J9UWR5"/>
<reference evidence="2" key="2">
    <citation type="journal article" date="2010" name="Nature">
        <title>Comparative genomics reveals mobile pathogenicity chromosomes in Fusarium.</title>
        <authorList>
            <person name="Ma L.J."/>
            <person name="van der Does H.C."/>
            <person name="Borkovich K.A."/>
            <person name="Coleman J.J."/>
            <person name="Daboussi M.J."/>
            <person name="Di Pietro A."/>
            <person name="Dufresne M."/>
            <person name="Freitag M."/>
            <person name="Grabherr M."/>
            <person name="Henrissat B."/>
            <person name="Houterman P.M."/>
            <person name="Kang S."/>
            <person name="Shim W.B."/>
            <person name="Woloshuk C."/>
            <person name="Xie X."/>
            <person name="Xu J.R."/>
            <person name="Antoniw J."/>
            <person name="Baker S.E."/>
            <person name="Bluhm B.H."/>
            <person name="Breakspear A."/>
            <person name="Brown D.W."/>
            <person name="Butchko R.A."/>
            <person name="Chapman S."/>
            <person name="Coulson R."/>
            <person name="Coutinho P.M."/>
            <person name="Danchin E.G."/>
            <person name="Diener A."/>
            <person name="Gale L.R."/>
            <person name="Gardiner D.M."/>
            <person name="Goff S."/>
            <person name="Hammond-Kosack K.E."/>
            <person name="Hilburn K."/>
            <person name="Hua-Van A."/>
            <person name="Jonkers W."/>
            <person name="Kazan K."/>
            <person name="Kodira C.D."/>
            <person name="Koehrsen M."/>
            <person name="Kumar L."/>
            <person name="Lee Y.H."/>
            <person name="Li L."/>
            <person name="Manners J.M."/>
            <person name="Miranda-Saavedra D."/>
            <person name="Mukherjee M."/>
            <person name="Park G."/>
            <person name="Park J."/>
            <person name="Park S.Y."/>
            <person name="Proctor R.H."/>
            <person name="Regev A."/>
            <person name="Ruiz-Roldan M.C."/>
            <person name="Sain D."/>
            <person name="Sakthikumar S."/>
            <person name="Sykes S."/>
            <person name="Schwartz D.C."/>
            <person name="Turgeon B.G."/>
            <person name="Wapinski I."/>
            <person name="Yoder O."/>
            <person name="Young S."/>
            <person name="Zeng Q."/>
            <person name="Zhou S."/>
            <person name="Galagan J."/>
            <person name="Cuomo C.A."/>
            <person name="Kistler H.C."/>
            <person name="Rep M."/>
        </authorList>
    </citation>
    <scope>NUCLEOTIDE SEQUENCE [LARGE SCALE GENOMIC DNA]</scope>
    <source>
        <strain evidence="2">4287</strain>
    </source>
</reference>
<evidence type="ECO:0000313" key="3">
    <source>
        <dbReference type="Proteomes" id="UP000009097"/>
    </source>
</evidence>
<feature type="region of interest" description="Disordered" evidence="1">
    <location>
        <begin position="19"/>
        <end position="39"/>
    </location>
</feature>
<dbReference type="EMBL" id="DS231701">
    <property type="protein sequence ID" value="KNB03600.1"/>
    <property type="molecule type" value="Genomic_DNA"/>
</dbReference>
<gene>
    <name evidence="2" type="ORF">FOXG_19166</name>
</gene>
<dbReference type="Proteomes" id="UP000009097">
    <property type="component" value="Unassembled WGS sequence"/>
</dbReference>
<sequence>MVIKKSAVLAVKESDEEVRMPNPKREFRQQKGNDGRMEKRWEVDQRMRKGALFCFRNAVRLGRGGCSGRGAITCRTCTKFPVFQGKCLRRWSTRLWLTCRGPLRIEGHFL</sequence>
<dbReference type="VEuPathDB" id="FungiDB:FOXG_19166"/>
<dbReference type="GeneID" id="28959872"/>
<reference evidence="2" key="1">
    <citation type="submission" date="2007-04" db="EMBL/GenBank/DDBJ databases">
        <authorList>
            <consortium name="The Broad Institute Genome Sequencing Platform"/>
            <person name="Birren B."/>
            <person name="Lander E."/>
            <person name="Galagan J."/>
            <person name="Nusbaum C."/>
            <person name="Devon K."/>
            <person name="Ma L.-J."/>
            <person name="Jaffe D."/>
            <person name="Butler J."/>
            <person name="Alvarez P."/>
            <person name="Gnerre S."/>
            <person name="Grabherr M."/>
            <person name="Kleber M."/>
            <person name="Mauceli E."/>
            <person name="Brockman W."/>
            <person name="MacCallum I.A."/>
            <person name="Young S."/>
            <person name="LaButti K."/>
            <person name="DeCaprio D."/>
            <person name="Crawford M."/>
            <person name="Koehrsen M."/>
            <person name="Engels R."/>
            <person name="Montgomery P."/>
            <person name="Pearson M."/>
            <person name="Howarth C."/>
            <person name="Larson L."/>
            <person name="White J."/>
            <person name="O'Leary S."/>
            <person name="Kodira C."/>
            <person name="Zeng Q."/>
            <person name="Yandava C."/>
            <person name="Alvarado L."/>
            <person name="Kistler C."/>
            <person name="Shim W.-B."/>
            <person name="Kang S."/>
            <person name="Woloshuk C."/>
        </authorList>
    </citation>
    <scope>NUCLEOTIDE SEQUENCE</scope>
    <source>
        <strain evidence="2">4287</strain>
    </source>
</reference>
<dbReference type="RefSeq" id="XP_018241645.1">
    <property type="nucleotide sequence ID" value="XM_018399356.1"/>
</dbReference>
<organism evidence="2 3">
    <name type="scientific">Fusarium oxysporum f. sp. lycopersici (strain 4287 / CBS 123668 / FGSC 9935 / NRRL 34936)</name>
    <name type="common">Fusarium vascular wilt of tomato</name>
    <dbReference type="NCBI Taxonomy" id="426428"/>
    <lineage>
        <taxon>Eukaryota</taxon>
        <taxon>Fungi</taxon>
        <taxon>Dikarya</taxon>
        <taxon>Ascomycota</taxon>
        <taxon>Pezizomycotina</taxon>
        <taxon>Sordariomycetes</taxon>
        <taxon>Hypocreomycetidae</taxon>
        <taxon>Hypocreales</taxon>
        <taxon>Nectriaceae</taxon>
        <taxon>Fusarium</taxon>
        <taxon>Fusarium oxysporum species complex</taxon>
    </lineage>
</organism>
<name>A0A0J9UWR5_FUSO4</name>
<proteinExistence type="predicted"/>
<evidence type="ECO:0000256" key="1">
    <source>
        <dbReference type="SAM" id="MobiDB-lite"/>
    </source>
</evidence>
<dbReference type="KEGG" id="fox:FOXG_19166"/>
<protein>
    <submittedName>
        <fullName evidence="2">Uncharacterized protein</fullName>
    </submittedName>
</protein>